<keyword evidence="3" id="KW-1185">Reference proteome</keyword>
<evidence type="ECO:0000256" key="1">
    <source>
        <dbReference type="SAM" id="MobiDB-lite"/>
    </source>
</evidence>
<protein>
    <submittedName>
        <fullName evidence="2">Uncharacterized protein</fullName>
    </submittedName>
</protein>
<proteinExistence type="predicted"/>
<name>A0ABD2MGP3_9CUCU</name>
<evidence type="ECO:0000313" key="2">
    <source>
        <dbReference type="EMBL" id="KAL3265523.1"/>
    </source>
</evidence>
<accession>A0ABD2MGP3</accession>
<evidence type="ECO:0000313" key="3">
    <source>
        <dbReference type="Proteomes" id="UP001516400"/>
    </source>
</evidence>
<dbReference type="Proteomes" id="UP001516400">
    <property type="component" value="Unassembled WGS sequence"/>
</dbReference>
<feature type="compositionally biased region" description="Polar residues" evidence="1">
    <location>
        <begin position="53"/>
        <end position="64"/>
    </location>
</feature>
<organism evidence="2 3">
    <name type="scientific">Cryptolaemus montrouzieri</name>
    <dbReference type="NCBI Taxonomy" id="559131"/>
    <lineage>
        <taxon>Eukaryota</taxon>
        <taxon>Metazoa</taxon>
        <taxon>Ecdysozoa</taxon>
        <taxon>Arthropoda</taxon>
        <taxon>Hexapoda</taxon>
        <taxon>Insecta</taxon>
        <taxon>Pterygota</taxon>
        <taxon>Neoptera</taxon>
        <taxon>Endopterygota</taxon>
        <taxon>Coleoptera</taxon>
        <taxon>Polyphaga</taxon>
        <taxon>Cucujiformia</taxon>
        <taxon>Coccinelloidea</taxon>
        <taxon>Coccinellidae</taxon>
        <taxon>Scymninae</taxon>
        <taxon>Scymnini</taxon>
        <taxon>Cryptolaemus</taxon>
    </lineage>
</organism>
<reference evidence="2 3" key="1">
    <citation type="journal article" date="2021" name="BMC Biol.">
        <title>Horizontally acquired antibacterial genes associated with adaptive radiation of ladybird beetles.</title>
        <authorList>
            <person name="Li H.S."/>
            <person name="Tang X.F."/>
            <person name="Huang Y.H."/>
            <person name="Xu Z.Y."/>
            <person name="Chen M.L."/>
            <person name="Du X.Y."/>
            <person name="Qiu B.Y."/>
            <person name="Chen P.T."/>
            <person name="Zhang W."/>
            <person name="Slipinski A."/>
            <person name="Escalona H.E."/>
            <person name="Waterhouse R.M."/>
            <person name="Zwick A."/>
            <person name="Pang H."/>
        </authorList>
    </citation>
    <scope>NUCLEOTIDE SEQUENCE [LARGE SCALE GENOMIC DNA]</scope>
    <source>
        <strain evidence="2">SYSU2018</strain>
    </source>
</reference>
<sequence>MKKERRLGRRGLNFNLVIDGKFYTLEQLEEKRKNKSGNSGTVNDSSKEVINKIENSNKPATRSNSNRRQRL</sequence>
<feature type="non-terminal residue" evidence="2">
    <location>
        <position position="71"/>
    </location>
</feature>
<gene>
    <name evidence="2" type="ORF">HHI36_009727</name>
</gene>
<dbReference type="AlphaFoldDB" id="A0ABD2MGP3"/>
<comment type="caution">
    <text evidence="2">The sequence shown here is derived from an EMBL/GenBank/DDBJ whole genome shotgun (WGS) entry which is preliminary data.</text>
</comment>
<feature type="region of interest" description="Disordered" evidence="1">
    <location>
        <begin position="30"/>
        <end position="71"/>
    </location>
</feature>
<dbReference type="EMBL" id="JABFTP020000001">
    <property type="protein sequence ID" value="KAL3265523.1"/>
    <property type="molecule type" value="Genomic_DNA"/>
</dbReference>